<dbReference type="CDD" id="cd05013">
    <property type="entry name" value="SIS_RpiR"/>
    <property type="match status" value="1"/>
</dbReference>
<dbReference type="Pfam" id="PF13580">
    <property type="entry name" value="SIS_2"/>
    <property type="match status" value="1"/>
</dbReference>
<dbReference type="PANTHER" id="PTHR30390:SF7">
    <property type="entry name" value="PHOSPHOHEPTOSE ISOMERASE"/>
    <property type="match status" value="1"/>
</dbReference>
<keyword evidence="2" id="KW-0413">Isomerase</keyword>
<dbReference type="InterPro" id="IPR001347">
    <property type="entry name" value="SIS_dom"/>
</dbReference>
<dbReference type="InterPro" id="IPR046348">
    <property type="entry name" value="SIS_dom_sf"/>
</dbReference>
<dbReference type="RefSeq" id="WP_073006605.1">
    <property type="nucleotide sequence ID" value="NZ_FQXD01000004.1"/>
</dbReference>
<feature type="domain" description="SIS" evidence="1">
    <location>
        <begin position="30"/>
        <end position="213"/>
    </location>
</feature>
<dbReference type="GO" id="GO:1901135">
    <property type="term" value="P:carbohydrate derivative metabolic process"/>
    <property type="evidence" value="ECO:0007669"/>
    <property type="project" value="InterPro"/>
</dbReference>
<dbReference type="InterPro" id="IPR035472">
    <property type="entry name" value="RpiR-like_SIS"/>
</dbReference>
<proteinExistence type="predicted"/>
<dbReference type="PANTHER" id="PTHR30390">
    <property type="entry name" value="SEDOHEPTULOSE 7-PHOSPHATE ISOMERASE / DNAA INITIATOR-ASSOCIATING FACTOR FOR REPLICATION INITIATION"/>
    <property type="match status" value="1"/>
</dbReference>
<dbReference type="NCBIfam" id="NF002805">
    <property type="entry name" value="PRK02947.1"/>
    <property type="match status" value="1"/>
</dbReference>
<dbReference type="Proteomes" id="UP000184079">
    <property type="component" value="Unassembled WGS sequence"/>
</dbReference>
<dbReference type="PROSITE" id="PS51464">
    <property type="entry name" value="SIS"/>
    <property type="match status" value="1"/>
</dbReference>
<reference evidence="3" key="1">
    <citation type="submission" date="2016-11" db="EMBL/GenBank/DDBJ databases">
        <authorList>
            <person name="Varghese N."/>
            <person name="Submissions S."/>
        </authorList>
    </citation>
    <scope>NUCLEOTIDE SEQUENCE [LARGE SCALE GENOMIC DNA]</scope>
    <source>
        <strain evidence="3">CGMCC 1.6496</strain>
    </source>
</reference>
<organism evidence="2 3">
    <name type="scientific">Virgibacillus chiguensis</name>
    <dbReference type="NCBI Taxonomy" id="411959"/>
    <lineage>
        <taxon>Bacteria</taxon>
        <taxon>Bacillati</taxon>
        <taxon>Bacillota</taxon>
        <taxon>Bacilli</taxon>
        <taxon>Bacillales</taxon>
        <taxon>Bacillaceae</taxon>
        <taxon>Virgibacillus</taxon>
    </lineage>
</organism>
<dbReference type="GO" id="GO:0097367">
    <property type="term" value="F:carbohydrate derivative binding"/>
    <property type="evidence" value="ECO:0007669"/>
    <property type="project" value="InterPro"/>
</dbReference>
<evidence type="ECO:0000313" key="2">
    <source>
        <dbReference type="EMBL" id="SHH15957.1"/>
    </source>
</evidence>
<dbReference type="SUPFAM" id="SSF53697">
    <property type="entry name" value="SIS domain"/>
    <property type="match status" value="1"/>
</dbReference>
<dbReference type="AlphaFoldDB" id="A0A1M5QPA7"/>
<dbReference type="Gene3D" id="3.40.50.10490">
    <property type="entry name" value="Glucose-6-phosphate isomerase like protein, domain 1"/>
    <property type="match status" value="1"/>
</dbReference>
<dbReference type="InterPro" id="IPR050099">
    <property type="entry name" value="SIS_GmhA/DiaA_subfam"/>
</dbReference>
<sequence length="243" mass="27099">MHGYVEGVMNKLHRAISKQTNQLEQASSLIADCVKQGGVLHVLGTGHSHMIAEEIFYRAGGALFVNPILDSGFMLHEGATKSTRMERLSGYAEVLLEGVDIRGYDVFLVVSNSGRNVFPIEATFYMKQKNVYTISISSFEHSKSVKSRHESGKRLFELTDLAFDNYGEVGDAFLKSPGLEPRYGPSSSVVGIVLVQTLISMTIEELLRRDERPPLLVSANMDGSDDKNLKQMELYRDRIPLLR</sequence>
<evidence type="ECO:0000313" key="3">
    <source>
        <dbReference type="Proteomes" id="UP000184079"/>
    </source>
</evidence>
<keyword evidence="3" id="KW-1185">Reference proteome</keyword>
<dbReference type="GO" id="GO:0016853">
    <property type="term" value="F:isomerase activity"/>
    <property type="evidence" value="ECO:0007669"/>
    <property type="project" value="UniProtKB-KW"/>
</dbReference>
<evidence type="ECO:0000259" key="1">
    <source>
        <dbReference type="PROSITE" id="PS51464"/>
    </source>
</evidence>
<protein>
    <submittedName>
        <fullName evidence="2">Uncharacterized protein, contains SIS (Sugar ISomerase) phosphosugar binding domain</fullName>
    </submittedName>
</protein>
<dbReference type="OrthoDB" id="9805185at2"/>
<accession>A0A1M5QPA7</accession>
<dbReference type="EMBL" id="FQXD01000004">
    <property type="protein sequence ID" value="SHH15957.1"/>
    <property type="molecule type" value="Genomic_DNA"/>
</dbReference>
<name>A0A1M5QPA7_9BACI</name>
<gene>
    <name evidence="2" type="ORF">SAMN05421807_104223</name>
</gene>